<dbReference type="InterPro" id="IPR034084">
    <property type="entry name" value="Thermitase-like_dom"/>
</dbReference>
<evidence type="ECO:0000256" key="3">
    <source>
        <dbReference type="ARBA" id="ARBA00022525"/>
    </source>
</evidence>
<dbReference type="PROSITE" id="PS00138">
    <property type="entry name" value="SUBTILASE_SER"/>
    <property type="match status" value="1"/>
</dbReference>
<comment type="caution">
    <text evidence="11">The sequence shown here is derived from an EMBL/GenBank/DDBJ whole genome shotgun (WGS) entry which is preliminary data.</text>
</comment>
<evidence type="ECO:0000256" key="6">
    <source>
        <dbReference type="ARBA" id="ARBA00022825"/>
    </source>
</evidence>
<keyword evidence="3" id="KW-0964">Secreted</keyword>
<keyword evidence="5 7" id="KW-0378">Hydrolase</keyword>
<evidence type="ECO:0000256" key="2">
    <source>
        <dbReference type="ARBA" id="ARBA00011073"/>
    </source>
</evidence>
<dbReference type="SUPFAM" id="SSF52743">
    <property type="entry name" value="Subtilisin-like"/>
    <property type="match status" value="1"/>
</dbReference>
<dbReference type="PROSITE" id="PS51892">
    <property type="entry name" value="SUBTILASE"/>
    <property type="match status" value="1"/>
</dbReference>
<dbReference type="EMBL" id="JBHMAG010000003">
    <property type="protein sequence ID" value="MFB9750529.1"/>
    <property type="molecule type" value="Genomic_DNA"/>
</dbReference>
<feature type="active site" description="Charge relay system" evidence="7">
    <location>
        <position position="523"/>
    </location>
</feature>
<dbReference type="InterPro" id="IPR023827">
    <property type="entry name" value="Peptidase_S8_Asp-AS"/>
</dbReference>
<dbReference type="Gene3D" id="3.40.50.200">
    <property type="entry name" value="Peptidase S8/S53 domain"/>
    <property type="match status" value="1"/>
</dbReference>
<keyword evidence="9" id="KW-0732">Signal</keyword>
<dbReference type="PRINTS" id="PR00723">
    <property type="entry name" value="SUBTILISIN"/>
</dbReference>
<comment type="similarity">
    <text evidence="2 7 8">Belongs to the peptidase S8 family.</text>
</comment>
<feature type="signal peptide" evidence="9">
    <location>
        <begin position="1"/>
        <end position="20"/>
    </location>
</feature>
<evidence type="ECO:0000313" key="11">
    <source>
        <dbReference type="EMBL" id="MFB9750529.1"/>
    </source>
</evidence>
<evidence type="ECO:0000256" key="9">
    <source>
        <dbReference type="SAM" id="SignalP"/>
    </source>
</evidence>
<dbReference type="CDD" id="cd07484">
    <property type="entry name" value="Peptidases_S8_Thermitase_like"/>
    <property type="match status" value="1"/>
</dbReference>
<keyword evidence="6 7" id="KW-0720">Serine protease</keyword>
<evidence type="ECO:0000256" key="5">
    <source>
        <dbReference type="ARBA" id="ARBA00022801"/>
    </source>
</evidence>
<evidence type="ECO:0000256" key="7">
    <source>
        <dbReference type="PROSITE-ProRule" id="PRU01240"/>
    </source>
</evidence>
<evidence type="ECO:0000313" key="12">
    <source>
        <dbReference type="Proteomes" id="UP001589619"/>
    </source>
</evidence>
<evidence type="ECO:0000256" key="4">
    <source>
        <dbReference type="ARBA" id="ARBA00022670"/>
    </source>
</evidence>
<name>A0ABV5VQH9_9BACL</name>
<keyword evidence="12" id="KW-1185">Reference proteome</keyword>
<organism evidence="11 12">
    <name type="scientific">Paenibacillus hodogayensis</name>
    <dbReference type="NCBI Taxonomy" id="279208"/>
    <lineage>
        <taxon>Bacteria</taxon>
        <taxon>Bacillati</taxon>
        <taxon>Bacillota</taxon>
        <taxon>Bacilli</taxon>
        <taxon>Bacillales</taxon>
        <taxon>Paenibacillaceae</taxon>
        <taxon>Paenibacillus</taxon>
    </lineage>
</organism>
<sequence length="610" mass="67304">MWKKAAAVSAVALCVLFLFATFYPSGSPDSVKHSPEKELAVKQSMLQRDVETTEELCRSQCSMDFKQALHQLNIGTPGHVKSVLDEMRNQHDHMEYLQWNDANAANGAVTSGQVPDSVKDRAEQLLEEAKQATQAGKPYQSPKIGEGEQQYIVMGEPSDTATGKSALIGIIHEDLLHKVAIDQRKNLRLVPYPSDKRWKIESVDSKTLRDVKVDHPEDNEGTSHYHVNQIVVKFRQQPSEADLARIRSDIAANRVEKSGYTYVFESSHLEAKQLMDYFQKWNVEFAEPHFLYMTNEAVEPNDRLYAKYQWNLPAIETIPGWDVSRGSEDVIVAVVDTGVDVNHPDLKGRTIAGVNIVNKDAPALDDVGHGTHVAGIISALVNNGEGVAGISWYNNIMPVKVLDETGAGSTYSVAQGIIWAADHGAKVINMSLGNYAESKFLHEAIRYAYDRDIVLIAASGNDNTERPGYPAAYPEVFAVAATDANKQKASFSNYGNYIDVAAPGVNIASTYPDNHYAALSGTSMASPHVTALAALIRSVNPLLTNEEVMDVMRKTAIDLGAKGKDNYYGYGQIDIVKALSQAAQSRSSLSLWPQWFDREAEQLGRKYKEE</sequence>
<evidence type="ECO:0000256" key="8">
    <source>
        <dbReference type="RuleBase" id="RU003355"/>
    </source>
</evidence>
<dbReference type="InterPro" id="IPR015500">
    <property type="entry name" value="Peptidase_S8_subtilisin-rel"/>
</dbReference>
<gene>
    <name evidence="11" type="ORF">ACFFNY_03000</name>
</gene>
<dbReference type="Proteomes" id="UP001589619">
    <property type="component" value="Unassembled WGS sequence"/>
</dbReference>
<evidence type="ECO:0000256" key="1">
    <source>
        <dbReference type="ARBA" id="ARBA00004613"/>
    </source>
</evidence>
<dbReference type="InterPro" id="IPR050131">
    <property type="entry name" value="Peptidase_S8_subtilisin-like"/>
</dbReference>
<dbReference type="InterPro" id="IPR036852">
    <property type="entry name" value="Peptidase_S8/S53_dom_sf"/>
</dbReference>
<proteinExistence type="inferred from homology"/>
<feature type="chain" id="PRO_5046633536" evidence="9">
    <location>
        <begin position="21"/>
        <end position="610"/>
    </location>
</feature>
<dbReference type="InterPro" id="IPR023828">
    <property type="entry name" value="Peptidase_S8_Ser-AS"/>
</dbReference>
<dbReference type="RefSeq" id="WP_344906905.1">
    <property type="nucleotide sequence ID" value="NZ_BAAAYO010000005.1"/>
</dbReference>
<dbReference type="Pfam" id="PF00082">
    <property type="entry name" value="Peptidase_S8"/>
    <property type="match status" value="1"/>
</dbReference>
<dbReference type="EC" id="3.4.-.-" evidence="11"/>
<feature type="active site" description="Charge relay system" evidence="7">
    <location>
        <position position="336"/>
    </location>
</feature>
<dbReference type="PROSITE" id="PS00137">
    <property type="entry name" value="SUBTILASE_HIS"/>
    <property type="match status" value="1"/>
</dbReference>
<feature type="active site" description="Charge relay system" evidence="7">
    <location>
        <position position="369"/>
    </location>
</feature>
<dbReference type="InterPro" id="IPR022398">
    <property type="entry name" value="Peptidase_S8_His-AS"/>
</dbReference>
<dbReference type="GO" id="GO:0016787">
    <property type="term" value="F:hydrolase activity"/>
    <property type="evidence" value="ECO:0007669"/>
    <property type="project" value="UniProtKB-KW"/>
</dbReference>
<dbReference type="InterPro" id="IPR000209">
    <property type="entry name" value="Peptidase_S8/S53_dom"/>
</dbReference>
<dbReference type="PANTHER" id="PTHR43806">
    <property type="entry name" value="PEPTIDASE S8"/>
    <property type="match status" value="1"/>
</dbReference>
<comment type="subcellular location">
    <subcellularLocation>
        <location evidence="1">Secreted</location>
    </subcellularLocation>
</comment>
<feature type="domain" description="Peptidase S8/S53" evidence="10">
    <location>
        <begin position="328"/>
        <end position="571"/>
    </location>
</feature>
<protein>
    <submittedName>
        <fullName evidence="11">S8 family peptidase</fullName>
        <ecNumber evidence="11">3.4.-.-</ecNumber>
    </submittedName>
</protein>
<dbReference type="PANTHER" id="PTHR43806:SF11">
    <property type="entry name" value="CEREVISIN-RELATED"/>
    <property type="match status" value="1"/>
</dbReference>
<dbReference type="PROSITE" id="PS00136">
    <property type="entry name" value="SUBTILASE_ASP"/>
    <property type="match status" value="1"/>
</dbReference>
<keyword evidence="4 7" id="KW-0645">Protease</keyword>
<accession>A0ABV5VQH9</accession>
<reference evidence="11 12" key="1">
    <citation type="submission" date="2024-09" db="EMBL/GenBank/DDBJ databases">
        <authorList>
            <person name="Sun Q."/>
            <person name="Mori K."/>
        </authorList>
    </citation>
    <scope>NUCLEOTIDE SEQUENCE [LARGE SCALE GENOMIC DNA]</scope>
    <source>
        <strain evidence="11 12">JCM 12520</strain>
    </source>
</reference>
<evidence type="ECO:0000259" key="10">
    <source>
        <dbReference type="Pfam" id="PF00082"/>
    </source>
</evidence>